<dbReference type="Proteomes" id="UP001481872">
    <property type="component" value="Unassembled WGS sequence"/>
</dbReference>
<protein>
    <submittedName>
        <fullName evidence="4">AAA family ATPase</fullName>
    </submittedName>
</protein>
<feature type="coiled-coil region" evidence="1">
    <location>
        <begin position="410"/>
        <end position="447"/>
    </location>
</feature>
<dbReference type="InterPro" id="IPR038729">
    <property type="entry name" value="Rad50/SbcC_AAA"/>
</dbReference>
<dbReference type="SUPFAM" id="SSF52540">
    <property type="entry name" value="P-loop containing nucleoside triphosphate hydrolases"/>
    <property type="match status" value="1"/>
</dbReference>
<reference evidence="4 5" key="1">
    <citation type="submission" date="2024-04" db="EMBL/GenBank/DDBJ databases">
        <title>Human intestinal bacterial collection.</title>
        <authorList>
            <person name="Pauvert C."/>
            <person name="Hitch T.C.A."/>
            <person name="Clavel T."/>
        </authorList>
    </citation>
    <scope>NUCLEOTIDE SEQUENCE [LARGE SCALE GENOMIC DNA]</scope>
    <source>
        <strain evidence="4 5">CLA-SR-H026</strain>
    </source>
</reference>
<proteinExistence type="predicted"/>
<organism evidence="4 5">
    <name type="scientific">Aedoeadaptatus acetigenes</name>
    <dbReference type="NCBI Taxonomy" id="2981723"/>
    <lineage>
        <taxon>Bacteria</taxon>
        <taxon>Bacillati</taxon>
        <taxon>Bacillota</taxon>
        <taxon>Tissierellia</taxon>
        <taxon>Tissierellales</taxon>
        <taxon>Peptoniphilaceae</taxon>
        <taxon>Aedoeadaptatus</taxon>
    </lineage>
</organism>
<dbReference type="PANTHER" id="PTHR41259">
    <property type="entry name" value="DOUBLE-STRAND BREAK REPAIR RAD50 ATPASE, PUTATIVE-RELATED"/>
    <property type="match status" value="1"/>
</dbReference>
<evidence type="ECO:0000313" key="4">
    <source>
        <dbReference type="EMBL" id="MEQ3353222.1"/>
    </source>
</evidence>
<dbReference type="RefSeq" id="WP_349053609.1">
    <property type="nucleotide sequence ID" value="NZ_JBBNPS010000004.1"/>
</dbReference>
<keyword evidence="2" id="KW-0812">Transmembrane</keyword>
<sequence length="588" mass="67233">MIHKLYMRDFGCFHDTTVSFKEGYQCLPGPNESGKTTTAACIQAILYGFSKDSPARKLYTTAYEDYFPLEGRDFSAAMELEVGGKRYVIERNFIKEKESLKIYDVAANRLLPDSEALYTFSGIAQPGALFWQLSQGDFLRFFAMDDLQSTGSEAIFKRIQEMKNFLRTNSTALDVEGAFDYLAKEKKALGTERAKKSPIGDNRERLKGMEATLADYRAKSRHLNEDETEREALLEELRVLKGRQKQARDKAVLLPQLAVATEEVEAWDRALDENEAKIERYERKRGKGLSRGVYYKLAGLAAFLAAALAVFFMTRDRADLASLSALAGGVAFIFALIFFILRRLTLKNIQRYHRAFYERDQLLEKKNARFNWFDALVEEDITMENLVEAMKRRARELEKAPLETGIDEKIEALQRQVGQADARREEKDALERKMQQTTKAYEDERARGKALSKKLALVEACESILRELDDAGRDDFNQAVLEDGARYMEDLSDGRYKKIALSGDGFVLQKSDGRWLKETQLSRSTADLLVLSLRLAAVEKMDPSIPMVFDDGFVYLDEERKGRLKDVLQKLNRQVIEFTTPKRERSTD</sequence>
<dbReference type="Pfam" id="PF13476">
    <property type="entry name" value="AAA_23"/>
    <property type="match status" value="1"/>
</dbReference>
<keyword evidence="2" id="KW-1133">Transmembrane helix</keyword>
<name>A0ABV1J5Y5_9FIRM</name>
<feature type="domain" description="Rad50/SbcC-type AAA" evidence="3">
    <location>
        <begin position="4"/>
        <end position="246"/>
    </location>
</feature>
<comment type="caution">
    <text evidence="4">The sequence shown here is derived from an EMBL/GenBank/DDBJ whole genome shotgun (WGS) entry which is preliminary data.</text>
</comment>
<feature type="coiled-coil region" evidence="1">
    <location>
        <begin position="206"/>
        <end position="284"/>
    </location>
</feature>
<evidence type="ECO:0000313" key="5">
    <source>
        <dbReference type="Proteomes" id="UP001481872"/>
    </source>
</evidence>
<gene>
    <name evidence="4" type="ORF">AAA081_02745</name>
</gene>
<keyword evidence="1" id="KW-0175">Coiled coil</keyword>
<feature type="transmembrane region" description="Helical" evidence="2">
    <location>
        <begin position="320"/>
        <end position="341"/>
    </location>
</feature>
<feature type="transmembrane region" description="Helical" evidence="2">
    <location>
        <begin position="293"/>
        <end position="314"/>
    </location>
</feature>
<evidence type="ECO:0000256" key="1">
    <source>
        <dbReference type="SAM" id="Coils"/>
    </source>
</evidence>
<keyword evidence="2" id="KW-0472">Membrane</keyword>
<accession>A0ABV1J5Y5</accession>
<dbReference type="InterPro" id="IPR027417">
    <property type="entry name" value="P-loop_NTPase"/>
</dbReference>
<evidence type="ECO:0000259" key="3">
    <source>
        <dbReference type="Pfam" id="PF13476"/>
    </source>
</evidence>
<dbReference type="EMBL" id="JBBNPS010000004">
    <property type="protein sequence ID" value="MEQ3353222.1"/>
    <property type="molecule type" value="Genomic_DNA"/>
</dbReference>
<dbReference type="PANTHER" id="PTHR41259:SF1">
    <property type="entry name" value="DOUBLE-STRAND BREAK REPAIR RAD50 ATPASE, PUTATIVE-RELATED"/>
    <property type="match status" value="1"/>
</dbReference>
<keyword evidence="5" id="KW-1185">Reference proteome</keyword>
<dbReference type="Gene3D" id="3.40.50.300">
    <property type="entry name" value="P-loop containing nucleotide triphosphate hydrolases"/>
    <property type="match status" value="2"/>
</dbReference>
<evidence type="ECO:0000256" key="2">
    <source>
        <dbReference type="SAM" id="Phobius"/>
    </source>
</evidence>